<dbReference type="PANTHER" id="PTHR13903">
    <property type="entry name" value="PIRIN-RELATED"/>
    <property type="match status" value="1"/>
</dbReference>
<feature type="binding site" evidence="2">
    <location>
        <position position="100"/>
    </location>
    <ligand>
        <name>Fe cation</name>
        <dbReference type="ChEBI" id="CHEBI:24875"/>
    </ligand>
</feature>
<feature type="domain" description="Pirin C-terminal" evidence="5">
    <location>
        <begin position="172"/>
        <end position="275"/>
    </location>
</feature>
<protein>
    <submittedName>
        <fullName evidence="6">1224_t:CDS:1</fullName>
    </submittedName>
</protein>
<accession>A0A9N9GNY5</accession>
<keyword evidence="2" id="KW-0479">Metal-binding</keyword>
<dbReference type="CDD" id="cd02909">
    <property type="entry name" value="cupin_pirin_N"/>
    <property type="match status" value="1"/>
</dbReference>
<dbReference type="Gene3D" id="2.60.120.10">
    <property type="entry name" value="Jelly Rolls"/>
    <property type="match status" value="2"/>
</dbReference>
<dbReference type="InterPro" id="IPR011051">
    <property type="entry name" value="RmlC_Cupin_sf"/>
</dbReference>
<evidence type="ECO:0000313" key="6">
    <source>
        <dbReference type="EMBL" id="CAG8622596.1"/>
    </source>
</evidence>
<evidence type="ECO:0000256" key="1">
    <source>
        <dbReference type="ARBA" id="ARBA00008416"/>
    </source>
</evidence>
<dbReference type="InterPro" id="IPR012093">
    <property type="entry name" value="Pirin"/>
</dbReference>
<feature type="binding site" evidence="2">
    <location>
        <position position="58"/>
    </location>
    <ligand>
        <name>Fe cation</name>
        <dbReference type="ChEBI" id="CHEBI:24875"/>
    </ligand>
</feature>
<keyword evidence="2" id="KW-0408">Iron</keyword>
<name>A0A9N9GNY5_FUNMO</name>
<feature type="binding site" evidence="2">
    <location>
        <position position="102"/>
    </location>
    <ligand>
        <name>Fe cation</name>
        <dbReference type="ChEBI" id="CHEBI:24875"/>
    </ligand>
</feature>
<dbReference type="Pfam" id="PF05726">
    <property type="entry name" value="Pirin_C"/>
    <property type="match status" value="1"/>
</dbReference>
<evidence type="ECO:0000256" key="3">
    <source>
        <dbReference type="RuleBase" id="RU003457"/>
    </source>
</evidence>
<dbReference type="GO" id="GO:0046872">
    <property type="term" value="F:metal ion binding"/>
    <property type="evidence" value="ECO:0007669"/>
    <property type="project" value="UniProtKB-KW"/>
</dbReference>
<comment type="similarity">
    <text evidence="1 3">Belongs to the pirin family.</text>
</comment>
<comment type="caution">
    <text evidence="6">The sequence shown here is derived from an EMBL/GenBank/DDBJ whole genome shotgun (WGS) entry which is preliminary data.</text>
</comment>
<proteinExistence type="inferred from homology"/>
<dbReference type="InterPro" id="IPR003829">
    <property type="entry name" value="Pirin_N_dom"/>
</dbReference>
<dbReference type="InterPro" id="IPR008778">
    <property type="entry name" value="Pirin_C_dom"/>
</dbReference>
<sequence>MAGTLSRNIARSFFAKSQPEGAGATVRRCIGGSRTLDPFLMCDIFEVVPPAGFPDHPHRGFETVSYLLEGAIAHEDFGGNVGLIGPGDVQWMTAGRGVVHAEMPASKTPCRGIQLWINLAREFKMIEPSYQDLKDSEIPRAKPEPGIEVKIIAGESFGVKSTVFTRTPTMFMDFKLEKGKRVEQKIPKDYSGFIYVLSGNGYFGGNQFKGEEHHALFLENDNGDHLPIEAKDTDLRFMLFAGKPLKEPVVNYGPFVMNSEEEIFQTMSDYEKATNGFEKAKKWRSSISNGVTKLLQ</sequence>
<dbReference type="Pfam" id="PF02678">
    <property type="entry name" value="Pirin"/>
    <property type="match status" value="1"/>
</dbReference>
<feature type="domain" description="Pirin N-terminal" evidence="4">
    <location>
        <begin position="33"/>
        <end position="117"/>
    </location>
</feature>
<dbReference type="Proteomes" id="UP000789375">
    <property type="component" value="Unassembled WGS sequence"/>
</dbReference>
<evidence type="ECO:0000259" key="4">
    <source>
        <dbReference type="Pfam" id="PF02678"/>
    </source>
</evidence>
<organism evidence="6 7">
    <name type="scientific">Funneliformis mosseae</name>
    <name type="common">Endomycorrhizal fungus</name>
    <name type="synonym">Glomus mosseae</name>
    <dbReference type="NCBI Taxonomy" id="27381"/>
    <lineage>
        <taxon>Eukaryota</taxon>
        <taxon>Fungi</taxon>
        <taxon>Fungi incertae sedis</taxon>
        <taxon>Mucoromycota</taxon>
        <taxon>Glomeromycotina</taxon>
        <taxon>Glomeromycetes</taxon>
        <taxon>Glomerales</taxon>
        <taxon>Glomeraceae</taxon>
        <taxon>Funneliformis</taxon>
    </lineage>
</organism>
<dbReference type="GO" id="GO:0008127">
    <property type="term" value="F:quercetin 2,3-dioxygenase activity"/>
    <property type="evidence" value="ECO:0007669"/>
    <property type="project" value="TreeGrafter"/>
</dbReference>
<evidence type="ECO:0000313" key="7">
    <source>
        <dbReference type="Proteomes" id="UP000789375"/>
    </source>
</evidence>
<evidence type="ECO:0000256" key="2">
    <source>
        <dbReference type="PIRSR" id="PIRSR006232-1"/>
    </source>
</evidence>
<dbReference type="PANTHER" id="PTHR13903:SF8">
    <property type="entry name" value="PIRIN"/>
    <property type="match status" value="1"/>
</dbReference>
<dbReference type="GO" id="GO:0005634">
    <property type="term" value="C:nucleus"/>
    <property type="evidence" value="ECO:0007669"/>
    <property type="project" value="TreeGrafter"/>
</dbReference>
<reference evidence="6" key="1">
    <citation type="submission" date="2021-06" db="EMBL/GenBank/DDBJ databases">
        <authorList>
            <person name="Kallberg Y."/>
            <person name="Tangrot J."/>
            <person name="Rosling A."/>
        </authorList>
    </citation>
    <scope>NUCLEOTIDE SEQUENCE</scope>
    <source>
        <strain evidence="6">87-6 pot B 2015</strain>
    </source>
</reference>
<dbReference type="AlphaFoldDB" id="A0A9N9GNY5"/>
<dbReference type="SUPFAM" id="SSF51182">
    <property type="entry name" value="RmlC-like cupins"/>
    <property type="match status" value="1"/>
</dbReference>
<keyword evidence="7" id="KW-1185">Reference proteome</keyword>
<dbReference type="PIRSF" id="PIRSF006232">
    <property type="entry name" value="Pirin"/>
    <property type="match status" value="1"/>
</dbReference>
<feature type="binding site" evidence="2">
    <location>
        <position position="56"/>
    </location>
    <ligand>
        <name>Fe cation</name>
        <dbReference type="ChEBI" id="CHEBI:24875"/>
    </ligand>
</feature>
<comment type="cofactor">
    <cofactor evidence="2">
        <name>Fe cation</name>
        <dbReference type="ChEBI" id="CHEBI:24875"/>
    </cofactor>
    <text evidence="2">Binds 1 Fe cation per subunit.</text>
</comment>
<gene>
    <name evidence="6" type="ORF">FMOSSE_LOCUS10066</name>
</gene>
<evidence type="ECO:0000259" key="5">
    <source>
        <dbReference type="Pfam" id="PF05726"/>
    </source>
</evidence>
<dbReference type="CDD" id="cd02247">
    <property type="entry name" value="cupin_pirin_C"/>
    <property type="match status" value="1"/>
</dbReference>
<dbReference type="EMBL" id="CAJVPP010003171">
    <property type="protein sequence ID" value="CAG8622596.1"/>
    <property type="molecule type" value="Genomic_DNA"/>
</dbReference>
<dbReference type="InterPro" id="IPR014710">
    <property type="entry name" value="RmlC-like_jellyroll"/>
</dbReference>